<gene>
    <name evidence="2" type="ORF">QBC42DRAFT_295737</name>
</gene>
<name>A0AAV9HW82_9PEZI</name>
<dbReference type="Proteomes" id="UP001321749">
    <property type="component" value="Unassembled WGS sequence"/>
</dbReference>
<feature type="transmembrane region" description="Helical" evidence="1">
    <location>
        <begin position="6"/>
        <end position="29"/>
    </location>
</feature>
<evidence type="ECO:0000256" key="1">
    <source>
        <dbReference type="SAM" id="Phobius"/>
    </source>
</evidence>
<reference evidence="2" key="2">
    <citation type="submission" date="2023-06" db="EMBL/GenBank/DDBJ databases">
        <authorList>
            <consortium name="Lawrence Berkeley National Laboratory"/>
            <person name="Mondo S.J."/>
            <person name="Hensen N."/>
            <person name="Bonometti L."/>
            <person name="Westerberg I."/>
            <person name="Brannstrom I.O."/>
            <person name="Guillou S."/>
            <person name="Cros-Aarteil S."/>
            <person name="Calhoun S."/>
            <person name="Haridas S."/>
            <person name="Kuo A."/>
            <person name="Pangilinan J."/>
            <person name="Riley R."/>
            <person name="Labutti K."/>
            <person name="Andreopoulos B."/>
            <person name="Lipzen A."/>
            <person name="Chen C."/>
            <person name="Yanf M."/>
            <person name="Daum C."/>
            <person name="Ng V."/>
            <person name="Clum A."/>
            <person name="Steindorff A."/>
            <person name="Ohm R."/>
            <person name="Martin F."/>
            <person name="Silar P."/>
            <person name="Natvig D."/>
            <person name="Lalanne C."/>
            <person name="Gautier V."/>
            <person name="Ament-Velasquez S.L."/>
            <person name="Kruys A."/>
            <person name="Hutchinson M.I."/>
            <person name="Powell A.J."/>
            <person name="Barry K."/>
            <person name="Miller A.N."/>
            <person name="Grigoriev I.V."/>
            <person name="Debuchy R."/>
            <person name="Gladieux P."/>
            <person name="Thoren M.H."/>
            <person name="Johannesson H."/>
        </authorList>
    </citation>
    <scope>NUCLEOTIDE SEQUENCE</scope>
    <source>
        <strain evidence="2">PSN324</strain>
    </source>
</reference>
<dbReference type="EMBL" id="MU864956">
    <property type="protein sequence ID" value="KAK4463762.1"/>
    <property type="molecule type" value="Genomic_DNA"/>
</dbReference>
<keyword evidence="1" id="KW-0812">Transmembrane</keyword>
<dbReference type="AlphaFoldDB" id="A0AAV9HW82"/>
<sequence>MDITVEAIVAIIALLIAIPPTAFAIARWIQYRRQKRYHRANSLQLYARPQDQVIREWPYTRRQHTINATISIELGETQNIWDPC</sequence>
<accession>A0AAV9HW82</accession>
<evidence type="ECO:0000313" key="2">
    <source>
        <dbReference type="EMBL" id="KAK4463762.1"/>
    </source>
</evidence>
<keyword evidence="1" id="KW-0472">Membrane</keyword>
<reference evidence="2" key="1">
    <citation type="journal article" date="2023" name="Mol. Phylogenet. Evol.">
        <title>Genome-scale phylogeny and comparative genomics of the fungal order Sordariales.</title>
        <authorList>
            <person name="Hensen N."/>
            <person name="Bonometti L."/>
            <person name="Westerberg I."/>
            <person name="Brannstrom I.O."/>
            <person name="Guillou S."/>
            <person name="Cros-Aarteil S."/>
            <person name="Calhoun S."/>
            <person name="Haridas S."/>
            <person name="Kuo A."/>
            <person name="Mondo S."/>
            <person name="Pangilinan J."/>
            <person name="Riley R."/>
            <person name="LaButti K."/>
            <person name="Andreopoulos B."/>
            <person name="Lipzen A."/>
            <person name="Chen C."/>
            <person name="Yan M."/>
            <person name="Daum C."/>
            <person name="Ng V."/>
            <person name="Clum A."/>
            <person name="Steindorff A."/>
            <person name="Ohm R.A."/>
            <person name="Martin F."/>
            <person name="Silar P."/>
            <person name="Natvig D.O."/>
            <person name="Lalanne C."/>
            <person name="Gautier V."/>
            <person name="Ament-Velasquez S.L."/>
            <person name="Kruys A."/>
            <person name="Hutchinson M.I."/>
            <person name="Powell A.J."/>
            <person name="Barry K."/>
            <person name="Miller A.N."/>
            <person name="Grigoriev I.V."/>
            <person name="Debuchy R."/>
            <person name="Gladieux P."/>
            <person name="Hiltunen Thoren M."/>
            <person name="Johannesson H."/>
        </authorList>
    </citation>
    <scope>NUCLEOTIDE SEQUENCE</scope>
    <source>
        <strain evidence="2">PSN324</strain>
    </source>
</reference>
<keyword evidence="1" id="KW-1133">Transmembrane helix</keyword>
<evidence type="ECO:0000313" key="3">
    <source>
        <dbReference type="Proteomes" id="UP001321749"/>
    </source>
</evidence>
<protein>
    <submittedName>
        <fullName evidence="2">Uncharacterized protein</fullName>
    </submittedName>
</protein>
<comment type="caution">
    <text evidence="2">The sequence shown here is derived from an EMBL/GenBank/DDBJ whole genome shotgun (WGS) entry which is preliminary data.</text>
</comment>
<proteinExistence type="predicted"/>
<keyword evidence="3" id="KW-1185">Reference proteome</keyword>
<organism evidence="2 3">
    <name type="scientific">Cladorrhinum samala</name>
    <dbReference type="NCBI Taxonomy" id="585594"/>
    <lineage>
        <taxon>Eukaryota</taxon>
        <taxon>Fungi</taxon>
        <taxon>Dikarya</taxon>
        <taxon>Ascomycota</taxon>
        <taxon>Pezizomycotina</taxon>
        <taxon>Sordariomycetes</taxon>
        <taxon>Sordariomycetidae</taxon>
        <taxon>Sordariales</taxon>
        <taxon>Podosporaceae</taxon>
        <taxon>Cladorrhinum</taxon>
    </lineage>
</organism>